<evidence type="ECO:0000313" key="1">
    <source>
        <dbReference type="EMBL" id="MBE0347848.1"/>
    </source>
</evidence>
<gene>
    <name evidence="1" type="ORF">PPEP_a4210</name>
</gene>
<proteinExistence type="predicted"/>
<name>A0A8I0MYV7_9GAMM</name>
<evidence type="ECO:0000313" key="2">
    <source>
        <dbReference type="Proteomes" id="UP000660708"/>
    </source>
</evidence>
<organism evidence="1 2">
    <name type="scientific">Pseudoalteromonas peptidolytica F12-50-A1</name>
    <dbReference type="NCBI Taxonomy" id="1315280"/>
    <lineage>
        <taxon>Bacteria</taxon>
        <taxon>Pseudomonadati</taxon>
        <taxon>Pseudomonadota</taxon>
        <taxon>Gammaproteobacteria</taxon>
        <taxon>Alteromonadales</taxon>
        <taxon>Pseudoalteromonadaceae</taxon>
        <taxon>Pseudoalteromonas</taxon>
    </lineage>
</organism>
<dbReference type="Proteomes" id="UP000660708">
    <property type="component" value="Unassembled WGS sequence"/>
</dbReference>
<sequence>MRLTQAQMADLVGISKNHYWTLENSITETVDHKYVGIWLKQAGLIKHSWWQPFLELKESIGERPIRARKKDNTL</sequence>
<accession>A0A8I0MYV7</accession>
<protein>
    <submittedName>
        <fullName evidence="1">Uncharacterized protein</fullName>
    </submittedName>
</protein>
<dbReference type="AlphaFoldDB" id="A0A8I0MYV7"/>
<comment type="caution">
    <text evidence="1">The sequence shown here is derived from an EMBL/GenBank/DDBJ whole genome shotgun (WGS) entry which is preliminary data.</text>
</comment>
<reference evidence="1 2" key="1">
    <citation type="submission" date="2015-06" db="EMBL/GenBank/DDBJ databases">
        <title>Genome sequence of Pseudoalteromonas peptidolytica.</title>
        <authorList>
            <person name="Xie B.-B."/>
            <person name="Rong J.-C."/>
            <person name="Qin Q.-L."/>
            <person name="Zhang Y.-Z."/>
        </authorList>
    </citation>
    <scope>NUCLEOTIDE SEQUENCE [LARGE SCALE GENOMIC DNA]</scope>
    <source>
        <strain evidence="1 2">F12-50-A1</strain>
    </source>
</reference>
<dbReference type="EMBL" id="AQHF01000028">
    <property type="protein sequence ID" value="MBE0347848.1"/>
    <property type="molecule type" value="Genomic_DNA"/>
</dbReference>
<keyword evidence="2" id="KW-1185">Reference proteome</keyword>